<accession>A0ABM6DNS2</accession>
<reference evidence="1 2" key="1">
    <citation type="submission" date="2016-06" db="EMBL/GenBank/DDBJ databases">
        <title>Bacterial characters and pathogenicity of Xenorhabdus hominickii from an entomopathogenic nematode, Steinernema monticolum.</title>
        <authorList>
            <person name="Park Y."/>
            <person name="Kim Y."/>
        </authorList>
    </citation>
    <scope>NUCLEOTIDE SEQUENCE [LARGE SCALE GENOMIC DNA]</scope>
    <source>
        <strain evidence="1 2">ANU1</strain>
    </source>
</reference>
<keyword evidence="2" id="KW-1185">Reference proteome</keyword>
<evidence type="ECO:0000313" key="1">
    <source>
        <dbReference type="EMBL" id="AOM39520.1"/>
    </source>
</evidence>
<evidence type="ECO:0000313" key="2">
    <source>
        <dbReference type="Proteomes" id="UP000094600"/>
    </source>
</evidence>
<name>A0ABM6DNS2_XENHO</name>
<protein>
    <submittedName>
        <fullName evidence="1">Uncharacterized protein</fullName>
    </submittedName>
</protein>
<organism evidence="1 2">
    <name type="scientific">Xenorhabdus hominickii</name>
    <dbReference type="NCBI Taxonomy" id="351679"/>
    <lineage>
        <taxon>Bacteria</taxon>
        <taxon>Pseudomonadati</taxon>
        <taxon>Pseudomonadota</taxon>
        <taxon>Gammaproteobacteria</taxon>
        <taxon>Enterobacterales</taxon>
        <taxon>Morganellaceae</taxon>
        <taxon>Xenorhabdus</taxon>
    </lineage>
</organism>
<sequence>MNMSIEEILQNTLQIARSTFKGKFHNISYYDHDILPLSKEERDLYTEEGMKARDYWFNKLHEEAFENKITCKKIYNYLNKNRNHLLVGNCMMLSIFALYHLKKKYKNSLQILFYNPISDYTRFTSLLTLRIICIQKPYNHAFVMVCPPNNTEKAHSIGMTSAPNLFPVNAWICDPWSQIACPAINYNENWKIKMAEWNFKGKTVLLEKDDLNKHSHFNFSPLGKFNYTTIQIGRQMTTDIITIYPNGDTTVQGIPSSGRCTLL</sequence>
<dbReference type="Proteomes" id="UP000094600">
    <property type="component" value="Chromosome"/>
</dbReference>
<gene>
    <name evidence="1" type="ORF">A9255_02240</name>
</gene>
<dbReference type="EMBL" id="CP016176">
    <property type="protein sequence ID" value="AOM39520.1"/>
    <property type="molecule type" value="Genomic_DNA"/>
</dbReference>
<proteinExistence type="predicted"/>